<dbReference type="GeneID" id="109725881"/>
<dbReference type="Gramene" id="Aco028440.1.mrna1">
    <property type="protein sequence ID" value="Aco028440.1.mrna1"/>
    <property type="gene ID" value="Aco028440.1.path1"/>
</dbReference>
<reference evidence="4" key="2">
    <citation type="submission" date="2025-08" db="UniProtKB">
        <authorList>
            <consortium name="RefSeq"/>
        </authorList>
    </citation>
    <scope>IDENTIFICATION</scope>
    <source>
        <tissue evidence="4">Leaf</tissue>
    </source>
</reference>
<feature type="domain" description="VAN3-binding protein-like auxin canalisation" evidence="1">
    <location>
        <begin position="13"/>
        <end position="245"/>
    </location>
</feature>
<evidence type="ECO:0000313" key="4">
    <source>
        <dbReference type="RefSeq" id="XP_020110866.1"/>
    </source>
</evidence>
<evidence type="ECO:0000259" key="2">
    <source>
        <dbReference type="Pfam" id="PF08458"/>
    </source>
</evidence>
<dbReference type="PANTHER" id="PTHR31351">
    <property type="entry name" value="EXPRESSED PROTEIN"/>
    <property type="match status" value="1"/>
</dbReference>
<dbReference type="OrthoDB" id="786244at2759"/>
<gene>
    <name evidence="4" type="primary">LOC109725881</name>
</gene>
<organism evidence="3 4">
    <name type="scientific">Ananas comosus</name>
    <name type="common">Pineapple</name>
    <name type="synonym">Ananas ananas</name>
    <dbReference type="NCBI Taxonomy" id="4615"/>
    <lineage>
        <taxon>Eukaryota</taxon>
        <taxon>Viridiplantae</taxon>
        <taxon>Streptophyta</taxon>
        <taxon>Embryophyta</taxon>
        <taxon>Tracheophyta</taxon>
        <taxon>Spermatophyta</taxon>
        <taxon>Magnoliopsida</taxon>
        <taxon>Liliopsida</taxon>
        <taxon>Poales</taxon>
        <taxon>Bromeliaceae</taxon>
        <taxon>Bromelioideae</taxon>
        <taxon>Ananas</taxon>
    </lineage>
</organism>
<dbReference type="Gramene" id="Aco030839.1.mrna1">
    <property type="protein sequence ID" value="Aco030839.1.mrna1"/>
    <property type="gene ID" value="Aco030839.1.path1"/>
</dbReference>
<dbReference type="InterPro" id="IPR008546">
    <property type="entry name" value="VAN3-bd-like_auxin_canal"/>
</dbReference>
<dbReference type="PANTHER" id="PTHR31351:SF25">
    <property type="entry name" value="AUXIN CANALIZATION PROTEIN (DUF828)"/>
    <property type="match status" value="1"/>
</dbReference>
<proteinExistence type="predicted"/>
<sequence>MDCDMKLAVREASPEPTDLLSNSWCSSAIQVFHPKARDCSMLTLTDQKSIAEFESDRAAPLARSNHSFTVDDAEAKSTPQWKFDDLKSWIWLQKAIHPELDYDLCLRKKWVNRFKITHWNGISIKKWVTEMKQKRKETERLRRAEVHAAVSVAGIAAALAAIAAENAEPGQPSSLKETAVASAAALVAAQCAHVAEATGAKREQLNSAVNAAMTATDANNIITLTAAAATSLRGAAILRGRTGHREKIRESSPTLLYDEFDFDFGRCRASLAKGDEIRVTTPDGKCRLRFVSIVLNGDGKIILKIKKISMLTAFSAAEESIVHDLQTSSAEKPRQEEDASYAVDMTTSRGKIELKLDDYMLYKKWIATINHMLKLSTTFGRFELQSCRN</sequence>
<evidence type="ECO:0000313" key="3">
    <source>
        <dbReference type="Proteomes" id="UP000515123"/>
    </source>
</evidence>
<protein>
    <submittedName>
        <fullName evidence="4">VAN3-binding protein-like</fullName>
    </submittedName>
</protein>
<dbReference type="Proteomes" id="UP000515123">
    <property type="component" value="Linkage group 20"/>
</dbReference>
<keyword evidence="3" id="KW-1185">Reference proteome</keyword>
<evidence type="ECO:0000259" key="1">
    <source>
        <dbReference type="Pfam" id="PF05703"/>
    </source>
</evidence>
<dbReference type="Pfam" id="PF05703">
    <property type="entry name" value="Auxin_canalis"/>
    <property type="match status" value="1"/>
</dbReference>
<dbReference type="InterPro" id="IPR013666">
    <property type="entry name" value="PH_pln"/>
</dbReference>
<accession>A0A6P5GQE0</accession>
<dbReference type="RefSeq" id="XP_020110866.1">
    <property type="nucleotide sequence ID" value="XM_020255277.1"/>
</dbReference>
<reference evidence="3" key="1">
    <citation type="journal article" date="2015" name="Nat. Genet.">
        <title>The pineapple genome and the evolution of CAM photosynthesis.</title>
        <authorList>
            <person name="Ming R."/>
            <person name="VanBuren R."/>
            <person name="Wai C.M."/>
            <person name="Tang H."/>
            <person name="Schatz M.C."/>
            <person name="Bowers J.E."/>
            <person name="Lyons E."/>
            <person name="Wang M.L."/>
            <person name="Chen J."/>
            <person name="Biggers E."/>
            <person name="Zhang J."/>
            <person name="Huang L."/>
            <person name="Zhang L."/>
            <person name="Miao W."/>
            <person name="Zhang J."/>
            <person name="Ye Z."/>
            <person name="Miao C."/>
            <person name="Lin Z."/>
            <person name="Wang H."/>
            <person name="Zhou H."/>
            <person name="Yim W.C."/>
            <person name="Priest H.D."/>
            <person name="Zheng C."/>
            <person name="Woodhouse M."/>
            <person name="Edger P.P."/>
            <person name="Guyot R."/>
            <person name="Guo H.B."/>
            <person name="Guo H."/>
            <person name="Zheng G."/>
            <person name="Singh R."/>
            <person name="Sharma A."/>
            <person name="Min X."/>
            <person name="Zheng Y."/>
            <person name="Lee H."/>
            <person name="Gurtowski J."/>
            <person name="Sedlazeck F.J."/>
            <person name="Harkess A."/>
            <person name="McKain M.R."/>
            <person name="Liao Z."/>
            <person name="Fang J."/>
            <person name="Liu J."/>
            <person name="Zhang X."/>
            <person name="Zhang Q."/>
            <person name="Hu W."/>
            <person name="Qin Y."/>
            <person name="Wang K."/>
            <person name="Chen L.Y."/>
            <person name="Shirley N."/>
            <person name="Lin Y.R."/>
            <person name="Liu L.Y."/>
            <person name="Hernandez A.G."/>
            <person name="Wright C.L."/>
            <person name="Bulone V."/>
            <person name="Tuskan G.A."/>
            <person name="Heath K."/>
            <person name="Zee F."/>
            <person name="Moore P.H."/>
            <person name="Sunkar R."/>
            <person name="Leebens-Mack J.H."/>
            <person name="Mockler T."/>
            <person name="Bennetzen J.L."/>
            <person name="Freeling M."/>
            <person name="Sankoff D."/>
            <person name="Paterson A.H."/>
            <person name="Zhu X."/>
            <person name="Yang X."/>
            <person name="Smith J.A."/>
            <person name="Cushman J.C."/>
            <person name="Paull R.E."/>
            <person name="Yu Q."/>
        </authorList>
    </citation>
    <scope>NUCLEOTIDE SEQUENCE [LARGE SCALE GENOMIC DNA]</scope>
    <source>
        <strain evidence="3">cv. F153</strain>
    </source>
</reference>
<dbReference type="InterPro" id="IPR040269">
    <property type="entry name" value="VAB"/>
</dbReference>
<dbReference type="AlphaFoldDB" id="A0A6P5GQE0"/>
<dbReference type="Pfam" id="PF08458">
    <property type="entry name" value="PH_2"/>
    <property type="match status" value="1"/>
</dbReference>
<name>A0A6P5GQE0_ANACO</name>
<feature type="domain" description="Pleckstrin-like plant" evidence="2">
    <location>
        <begin position="277"/>
        <end position="376"/>
    </location>
</feature>